<proteinExistence type="inferred from homology"/>
<dbReference type="Pfam" id="PF02779">
    <property type="entry name" value="Transket_pyr"/>
    <property type="match status" value="1"/>
</dbReference>
<evidence type="ECO:0000256" key="10">
    <source>
        <dbReference type="ARBA" id="ARBA00055605"/>
    </source>
</evidence>
<dbReference type="Pfam" id="PF02780">
    <property type="entry name" value="Transketolase_C"/>
    <property type="match status" value="1"/>
</dbReference>
<comment type="caution">
    <text evidence="13">The sequence shown here is derived from an EMBL/GenBank/DDBJ whole genome shotgun (WGS) entry which is preliminary data.</text>
</comment>
<gene>
    <name evidence="11 13" type="primary">dxs</name>
    <name evidence="13" type="ORF">DCE01_06095</name>
</gene>
<dbReference type="GO" id="GO:0019288">
    <property type="term" value="P:isopentenyl diphosphate biosynthetic process, methylerythritol 4-phosphate pathway"/>
    <property type="evidence" value="ECO:0007669"/>
    <property type="project" value="TreeGrafter"/>
</dbReference>
<feature type="binding site" evidence="11">
    <location>
        <position position="145"/>
    </location>
    <ligand>
        <name>Mg(2+)</name>
        <dbReference type="ChEBI" id="CHEBI:18420"/>
    </ligand>
</feature>
<dbReference type="PROSITE" id="PS00802">
    <property type="entry name" value="TRANSKETOLASE_2"/>
    <property type="match status" value="1"/>
</dbReference>
<dbReference type="NCBIfam" id="TIGR00204">
    <property type="entry name" value="dxs"/>
    <property type="match status" value="1"/>
</dbReference>
<evidence type="ECO:0000256" key="5">
    <source>
        <dbReference type="ARBA" id="ARBA00022723"/>
    </source>
</evidence>
<comment type="subunit">
    <text evidence="3 11">Homodimer.</text>
</comment>
<dbReference type="UniPathway" id="UPA00064">
    <property type="reaction ID" value="UER00091"/>
</dbReference>
<keyword evidence="5 11" id="KW-0479">Metal-binding</keyword>
<comment type="cofactor">
    <cofactor evidence="11">
        <name>Mg(2+)</name>
        <dbReference type="ChEBI" id="CHEBI:18420"/>
    </cofactor>
    <text evidence="11">Binds 1 Mg(2+) ion per subunit.</text>
</comment>
<dbReference type="AlphaFoldDB" id="A0A101FIH1"/>
<keyword evidence="8 11" id="KW-0786">Thiamine pyrophosphate</keyword>
<evidence type="ECO:0000256" key="8">
    <source>
        <dbReference type="ARBA" id="ARBA00023052"/>
    </source>
</evidence>
<comment type="pathway">
    <text evidence="1 11">Metabolic intermediate biosynthesis; 1-deoxy-D-xylulose 5-phosphate biosynthesis; 1-deoxy-D-xylulose 5-phosphate from D-glyceraldehyde 3-phosphate and pyruvate: step 1/1.</text>
</comment>
<feature type="binding site" evidence="11">
    <location>
        <begin position="114"/>
        <end position="116"/>
    </location>
    <ligand>
        <name>thiamine diphosphate</name>
        <dbReference type="ChEBI" id="CHEBI:58937"/>
    </ligand>
</feature>
<dbReference type="Gene3D" id="3.40.50.970">
    <property type="match status" value="2"/>
</dbReference>
<evidence type="ECO:0000259" key="12">
    <source>
        <dbReference type="SMART" id="SM00861"/>
    </source>
</evidence>
<comment type="similarity">
    <text evidence="2 11">Belongs to the transketolase family. DXPS subfamily.</text>
</comment>
<evidence type="ECO:0000256" key="3">
    <source>
        <dbReference type="ARBA" id="ARBA00011738"/>
    </source>
</evidence>
<evidence type="ECO:0000256" key="6">
    <source>
        <dbReference type="ARBA" id="ARBA00022842"/>
    </source>
</evidence>
<dbReference type="InterPro" id="IPR009014">
    <property type="entry name" value="Transketo_C/PFOR_II"/>
</dbReference>
<dbReference type="GO" id="GO:0009228">
    <property type="term" value="P:thiamine biosynthetic process"/>
    <property type="evidence" value="ECO:0007669"/>
    <property type="project" value="UniProtKB-UniRule"/>
</dbReference>
<dbReference type="InterPro" id="IPR005477">
    <property type="entry name" value="Dxylulose-5-P_synthase"/>
</dbReference>
<keyword evidence="6 11" id="KW-0460">Magnesium</keyword>
<dbReference type="GO" id="GO:0030976">
    <property type="term" value="F:thiamine pyrophosphate binding"/>
    <property type="evidence" value="ECO:0007669"/>
    <property type="project" value="UniProtKB-UniRule"/>
</dbReference>
<dbReference type="InterPro" id="IPR020826">
    <property type="entry name" value="Transketolase_BS"/>
</dbReference>
<dbReference type="GO" id="GO:0016114">
    <property type="term" value="P:terpenoid biosynthetic process"/>
    <property type="evidence" value="ECO:0007669"/>
    <property type="project" value="UniProtKB-UniRule"/>
</dbReference>
<evidence type="ECO:0000313" key="14">
    <source>
        <dbReference type="Proteomes" id="UP000257240"/>
    </source>
</evidence>
<dbReference type="PANTHER" id="PTHR43322:SF5">
    <property type="entry name" value="1-DEOXY-D-XYLULOSE-5-PHOSPHATE SYNTHASE, CHLOROPLASTIC"/>
    <property type="match status" value="1"/>
</dbReference>
<dbReference type="SUPFAM" id="SSF52518">
    <property type="entry name" value="Thiamin diphosphate-binding fold (THDP-binding)"/>
    <property type="match status" value="2"/>
</dbReference>
<dbReference type="InterPro" id="IPR033248">
    <property type="entry name" value="Transketolase_C"/>
</dbReference>
<dbReference type="PANTHER" id="PTHR43322">
    <property type="entry name" value="1-D-DEOXYXYLULOSE 5-PHOSPHATE SYNTHASE-RELATED"/>
    <property type="match status" value="1"/>
</dbReference>
<dbReference type="FunFam" id="3.40.50.920:FF:000002">
    <property type="entry name" value="1-deoxy-D-xylulose-5-phosphate synthase"/>
    <property type="match status" value="1"/>
</dbReference>
<dbReference type="EC" id="2.2.1.7" evidence="11"/>
<feature type="binding site" evidence="11">
    <location>
        <position position="174"/>
    </location>
    <ligand>
        <name>Mg(2+)</name>
        <dbReference type="ChEBI" id="CHEBI:18420"/>
    </ligand>
</feature>
<dbReference type="GO" id="GO:0008661">
    <property type="term" value="F:1-deoxy-D-xylulose-5-phosphate synthase activity"/>
    <property type="evidence" value="ECO:0007669"/>
    <property type="project" value="UniProtKB-UniRule"/>
</dbReference>
<dbReference type="SUPFAM" id="SSF52922">
    <property type="entry name" value="TK C-terminal domain-like"/>
    <property type="match status" value="1"/>
</dbReference>
<evidence type="ECO:0000256" key="4">
    <source>
        <dbReference type="ARBA" id="ARBA00022679"/>
    </source>
</evidence>
<evidence type="ECO:0000256" key="7">
    <source>
        <dbReference type="ARBA" id="ARBA00022977"/>
    </source>
</evidence>
<evidence type="ECO:0000256" key="1">
    <source>
        <dbReference type="ARBA" id="ARBA00004980"/>
    </source>
</evidence>
<dbReference type="InterPro" id="IPR049557">
    <property type="entry name" value="Transketolase_CS"/>
</dbReference>
<evidence type="ECO:0000256" key="9">
    <source>
        <dbReference type="ARBA" id="ARBA00023229"/>
    </source>
</evidence>
<dbReference type="NCBIfam" id="NF003933">
    <property type="entry name" value="PRK05444.2-2"/>
    <property type="match status" value="1"/>
</dbReference>
<evidence type="ECO:0000256" key="2">
    <source>
        <dbReference type="ARBA" id="ARBA00011081"/>
    </source>
</evidence>
<sequence length="622" mass="68146">MKFLKNINSPQDLKKLKISHLKALAQEIRDYIVEVTSKNGGHVAPNLGVVELTLALHYVFDSPKDKIIWDVGHQCYTHKLITGRRDQFHTLRQYEGIAGFLKRAESPHDILDTGHSSTSISAGLGMATALRLKKEKGKVIAVIGDGSITAGLAFEGLNNAGFSKEDLLVVLNDNEMSIAPNVGALSSFISKRLTGNLVRFIKREIESISHKVPGGENLLSILKKGEELLKVAITPGALFTALNFEYVGPVDGHNLEELIKVLNNLKSLKGPVLLHVITKKGKGYPYAEADPETFHGIGPFDVKTGKPLKSPNSPPSYTEIFGRTMLRLAEIEPKLVAITAAMRSGTGLKEFSERYPERFFDVGICEQHAVTFAAGLALEGFIPVCAIYSTFLQRAFDQIIHDVALNQAKVIFALDRAGLVGEDGPTHHGAFDLSYLRLIPNLVIMVPKDENELQHMLYSALKYPNPVAIRYPRGAGVGVSLDWEFKEIPFGKGEVLKSGKDLTILAVGSMVYPALKAALEAEKFGLSVEVINARFVKPLDEDLILSSAQKTKRVLLVEENTLIGGFGSAVLELLTDKGIKGIEVKRLGLPDKFIEHGDLKTLHAKYHLNTEGILLKIKEFLG</sequence>
<comment type="cofactor">
    <cofactor evidence="11">
        <name>thiamine diphosphate</name>
        <dbReference type="ChEBI" id="CHEBI:58937"/>
    </cofactor>
    <text evidence="11">Binds 1 thiamine pyrophosphate per subunit.</text>
</comment>
<feature type="binding site" evidence="11">
    <location>
        <position position="284"/>
    </location>
    <ligand>
        <name>thiamine diphosphate</name>
        <dbReference type="ChEBI" id="CHEBI:58937"/>
    </ligand>
</feature>
<protein>
    <recommendedName>
        <fullName evidence="11">1-deoxy-D-xylulose-5-phosphate synthase</fullName>
        <ecNumber evidence="11">2.2.1.7</ecNumber>
    </recommendedName>
    <alternativeName>
        <fullName evidence="11">1-deoxyxylulose-5-phosphate synthase</fullName>
        <shortName evidence="11">DXP synthase</shortName>
        <shortName evidence="11">DXPS</shortName>
    </alternativeName>
</protein>
<feature type="binding site" evidence="11">
    <location>
        <position position="73"/>
    </location>
    <ligand>
        <name>thiamine diphosphate</name>
        <dbReference type="ChEBI" id="CHEBI:58937"/>
    </ligand>
</feature>
<evidence type="ECO:0000313" key="13">
    <source>
        <dbReference type="EMBL" id="HAA84334.1"/>
    </source>
</evidence>
<comment type="catalytic activity">
    <reaction evidence="11">
        <text>D-glyceraldehyde 3-phosphate + pyruvate + H(+) = 1-deoxy-D-xylulose 5-phosphate + CO2</text>
        <dbReference type="Rhea" id="RHEA:12605"/>
        <dbReference type="ChEBI" id="CHEBI:15361"/>
        <dbReference type="ChEBI" id="CHEBI:15378"/>
        <dbReference type="ChEBI" id="CHEBI:16526"/>
        <dbReference type="ChEBI" id="CHEBI:57792"/>
        <dbReference type="ChEBI" id="CHEBI:59776"/>
        <dbReference type="EC" id="2.2.1.7"/>
    </reaction>
</comment>
<dbReference type="EMBL" id="DLVE01000077">
    <property type="protein sequence ID" value="HAA84334.1"/>
    <property type="molecule type" value="Genomic_DNA"/>
</dbReference>
<feature type="binding site" evidence="11">
    <location>
        <position position="366"/>
    </location>
    <ligand>
        <name>thiamine diphosphate</name>
        <dbReference type="ChEBI" id="CHEBI:58937"/>
    </ligand>
</feature>
<dbReference type="CDD" id="cd07033">
    <property type="entry name" value="TPP_PYR_DXS_TK_like"/>
    <property type="match status" value="1"/>
</dbReference>
<keyword evidence="4 11" id="KW-0808">Transferase</keyword>
<dbReference type="InterPro" id="IPR005475">
    <property type="entry name" value="Transketolase-like_Pyr-bd"/>
</dbReference>
<feature type="binding site" evidence="11">
    <location>
        <begin position="146"/>
        <end position="147"/>
    </location>
    <ligand>
        <name>thiamine diphosphate</name>
        <dbReference type="ChEBI" id="CHEBI:58937"/>
    </ligand>
</feature>
<keyword evidence="7 11" id="KW-0784">Thiamine biosynthesis</keyword>
<dbReference type="SMART" id="SM00861">
    <property type="entry name" value="Transket_pyr"/>
    <property type="match status" value="1"/>
</dbReference>
<name>A0A101FIH1_9BACT</name>
<comment type="function">
    <text evidence="10 11">Catalyzes the acyloin condensation reaction between C atoms 2 and 3 of pyruvate and glyceraldehyde 3-phosphate to yield 1-deoxy-D-xylulose-5-phosphate (DXP).</text>
</comment>
<evidence type="ECO:0000256" key="11">
    <source>
        <dbReference type="HAMAP-Rule" id="MF_00315"/>
    </source>
</evidence>
<feature type="domain" description="Transketolase-like pyrimidine-binding" evidence="12">
    <location>
        <begin position="315"/>
        <end position="479"/>
    </location>
</feature>
<dbReference type="Proteomes" id="UP000257240">
    <property type="component" value="Unassembled WGS sequence"/>
</dbReference>
<keyword evidence="9 11" id="KW-0414">Isoprene biosynthesis</keyword>
<dbReference type="HAMAP" id="MF_00315">
    <property type="entry name" value="DXP_synth"/>
    <property type="match status" value="1"/>
</dbReference>
<dbReference type="CDD" id="cd02007">
    <property type="entry name" value="TPP_DXS"/>
    <property type="match status" value="1"/>
</dbReference>
<feature type="binding site" evidence="11">
    <location>
        <position position="174"/>
    </location>
    <ligand>
        <name>thiamine diphosphate</name>
        <dbReference type="ChEBI" id="CHEBI:58937"/>
    </ligand>
</feature>
<dbReference type="GO" id="GO:0005829">
    <property type="term" value="C:cytosol"/>
    <property type="evidence" value="ECO:0007669"/>
    <property type="project" value="TreeGrafter"/>
</dbReference>
<reference evidence="13 14" key="1">
    <citation type="journal article" date="2018" name="Nat. Biotechnol.">
        <title>A standardized bacterial taxonomy based on genome phylogeny substantially revises the tree of life.</title>
        <authorList>
            <person name="Parks D.H."/>
            <person name="Chuvochina M."/>
            <person name="Waite D.W."/>
            <person name="Rinke C."/>
            <person name="Skarshewski A."/>
            <person name="Chaumeil P.A."/>
            <person name="Hugenholtz P."/>
        </authorList>
    </citation>
    <scope>NUCLEOTIDE SEQUENCE [LARGE SCALE GENOMIC DNA]</scope>
    <source>
        <strain evidence="13">UBA12529</strain>
    </source>
</reference>
<dbReference type="Pfam" id="PF13292">
    <property type="entry name" value="DXP_synthase_N"/>
    <property type="match status" value="1"/>
</dbReference>
<dbReference type="Gene3D" id="3.40.50.920">
    <property type="match status" value="1"/>
</dbReference>
<dbReference type="PROSITE" id="PS00801">
    <property type="entry name" value="TRANSKETOLASE_1"/>
    <property type="match status" value="1"/>
</dbReference>
<organism evidence="13 14">
    <name type="scientific">Thermodesulfobacterium commune</name>
    <dbReference type="NCBI Taxonomy" id="1741"/>
    <lineage>
        <taxon>Bacteria</taxon>
        <taxon>Pseudomonadati</taxon>
        <taxon>Thermodesulfobacteriota</taxon>
        <taxon>Thermodesulfobacteria</taxon>
        <taxon>Thermodesulfobacteriales</taxon>
        <taxon>Thermodesulfobacteriaceae</taxon>
        <taxon>Thermodesulfobacterium</taxon>
    </lineage>
</organism>
<accession>A0A101FIH1</accession>
<dbReference type="GO" id="GO:0000287">
    <property type="term" value="F:magnesium ion binding"/>
    <property type="evidence" value="ECO:0007669"/>
    <property type="project" value="UniProtKB-UniRule"/>
</dbReference>
<dbReference type="InterPro" id="IPR029061">
    <property type="entry name" value="THDP-binding"/>
</dbReference>
<dbReference type="FunFam" id="3.40.50.970:FF:000005">
    <property type="entry name" value="1-deoxy-D-xylulose-5-phosphate synthase"/>
    <property type="match status" value="1"/>
</dbReference>